<dbReference type="InterPro" id="IPR007711">
    <property type="entry name" value="HigB-1"/>
</dbReference>
<dbReference type="Proteomes" id="UP000461730">
    <property type="component" value="Unassembled WGS sequence"/>
</dbReference>
<organism evidence="1 2">
    <name type="scientific">Chitinophaga tropicalis</name>
    <dbReference type="NCBI Taxonomy" id="2683588"/>
    <lineage>
        <taxon>Bacteria</taxon>
        <taxon>Pseudomonadati</taxon>
        <taxon>Bacteroidota</taxon>
        <taxon>Chitinophagia</taxon>
        <taxon>Chitinophagales</taxon>
        <taxon>Chitinophagaceae</taxon>
        <taxon>Chitinophaga</taxon>
    </lineage>
</organism>
<dbReference type="AlphaFoldDB" id="A0A7K1UC00"/>
<dbReference type="SUPFAM" id="SSF143011">
    <property type="entry name" value="RelE-like"/>
    <property type="match status" value="1"/>
</dbReference>
<dbReference type="PANTHER" id="PTHR40266">
    <property type="entry name" value="TOXIN HIGB-1"/>
    <property type="match status" value="1"/>
</dbReference>
<gene>
    <name evidence="1" type="ORF">GO493_26875</name>
</gene>
<dbReference type="EMBL" id="WRXN01000017">
    <property type="protein sequence ID" value="MVT11912.1"/>
    <property type="molecule type" value="Genomic_DNA"/>
</dbReference>
<dbReference type="RefSeq" id="WP_157309334.1">
    <property type="nucleotide sequence ID" value="NZ_WRXN01000017.1"/>
</dbReference>
<keyword evidence="2" id="KW-1185">Reference proteome</keyword>
<dbReference type="Pfam" id="PF05015">
    <property type="entry name" value="HigB-like_toxin"/>
    <property type="match status" value="1"/>
</dbReference>
<dbReference type="Gene3D" id="3.30.2310.20">
    <property type="entry name" value="RelE-like"/>
    <property type="match status" value="1"/>
</dbReference>
<dbReference type="PANTHER" id="PTHR40266:SF2">
    <property type="entry name" value="TOXIN HIGB-1"/>
    <property type="match status" value="1"/>
</dbReference>
<proteinExistence type="predicted"/>
<name>A0A7K1UC00_9BACT</name>
<accession>A0A7K1UC00</accession>
<sequence>MIEGIHHKGLKLFWTGGDTSKLPSDQIRKIKFILEALNRAEKISDMNFPGLDLHPQKGNLREHWAVTVKNNCRITFYFKEGNARLIDYIDYH</sequence>
<evidence type="ECO:0000313" key="2">
    <source>
        <dbReference type="Proteomes" id="UP000461730"/>
    </source>
</evidence>
<dbReference type="InterPro" id="IPR035093">
    <property type="entry name" value="RelE/ParE_toxin_dom_sf"/>
</dbReference>
<reference evidence="1 2" key="1">
    <citation type="submission" date="2019-12" db="EMBL/GenBank/DDBJ databases">
        <title>Chitinophaga sp. strain ysch24 (GDMCC 1.1355), whole genome shotgun sequence.</title>
        <authorList>
            <person name="Zhang X."/>
        </authorList>
    </citation>
    <scope>NUCLEOTIDE SEQUENCE [LARGE SCALE GENOMIC DNA]</scope>
    <source>
        <strain evidence="2">ysch24</strain>
    </source>
</reference>
<comment type="caution">
    <text evidence="1">The sequence shown here is derived from an EMBL/GenBank/DDBJ whole genome shotgun (WGS) entry which is preliminary data.</text>
</comment>
<evidence type="ECO:0000313" key="1">
    <source>
        <dbReference type="EMBL" id="MVT11912.1"/>
    </source>
</evidence>
<protein>
    <submittedName>
        <fullName evidence="1">Peptidase</fullName>
    </submittedName>
</protein>